<name>A0A7Y0S2C8_VIBPH</name>
<gene>
    <name evidence="1" type="ORF">HKB21_05740</name>
</gene>
<evidence type="ECO:0000313" key="2">
    <source>
        <dbReference type="Proteomes" id="UP000555836"/>
    </source>
</evidence>
<sequence>DKDKIDRLARQGDYYNKVFSKITLVTTERKLKEALDKIPAFWGVIVAYDMKGVVKFRHIRKISTNPLFDKELALATLWKSELTNV</sequence>
<proteinExistence type="predicted"/>
<organism evidence="1 2">
    <name type="scientific">Vibrio parahaemolyticus</name>
    <dbReference type="NCBI Taxonomy" id="670"/>
    <lineage>
        <taxon>Bacteria</taxon>
        <taxon>Pseudomonadati</taxon>
        <taxon>Pseudomonadota</taxon>
        <taxon>Gammaproteobacteria</taxon>
        <taxon>Vibrionales</taxon>
        <taxon>Vibrionaceae</taxon>
        <taxon>Vibrio</taxon>
    </lineage>
</organism>
<dbReference type="NCBIfam" id="NF033832">
    <property type="entry name" value="sce7726_fam"/>
    <property type="match status" value="1"/>
</dbReference>
<dbReference type="InterPro" id="IPR047729">
    <property type="entry name" value="Sce7726-like"/>
</dbReference>
<protein>
    <submittedName>
        <fullName evidence="1">Sce7726 family protein</fullName>
    </submittedName>
</protein>
<feature type="non-terminal residue" evidence="1">
    <location>
        <position position="85"/>
    </location>
</feature>
<accession>A0A7Y0S2C8</accession>
<feature type="non-terminal residue" evidence="1">
    <location>
        <position position="1"/>
    </location>
</feature>
<dbReference type="AlphaFoldDB" id="A0A7Y0S2C8"/>
<reference evidence="1 2" key="1">
    <citation type="submission" date="2020-04" db="EMBL/GenBank/DDBJ databases">
        <title>Whole-genome sequencing of Vibrio spp. from China reveals different genetic environments of blaCTX-M-14 among diverse lineages.</title>
        <authorList>
            <person name="Zheng Z."/>
            <person name="Ye L."/>
            <person name="Chen S."/>
        </authorList>
    </citation>
    <scope>NUCLEOTIDE SEQUENCE [LARGE SCALE GENOMIC DNA]</scope>
    <source>
        <strain evidence="1 2">Vb0574</strain>
    </source>
</reference>
<dbReference type="Proteomes" id="UP000555836">
    <property type="component" value="Unassembled WGS sequence"/>
</dbReference>
<evidence type="ECO:0000313" key="1">
    <source>
        <dbReference type="EMBL" id="NMU25116.1"/>
    </source>
</evidence>
<comment type="caution">
    <text evidence="1">The sequence shown here is derived from an EMBL/GenBank/DDBJ whole genome shotgun (WGS) entry which is preliminary data.</text>
</comment>
<dbReference type="EMBL" id="JABCLD010000802">
    <property type="protein sequence ID" value="NMU25116.1"/>
    <property type="molecule type" value="Genomic_DNA"/>
</dbReference>